<feature type="domain" description="N-acetyltransferase" evidence="1">
    <location>
        <begin position="1"/>
        <end position="157"/>
    </location>
</feature>
<comment type="caution">
    <text evidence="2">The sequence shown here is derived from an EMBL/GenBank/DDBJ whole genome shotgun (WGS) entry which is preliminary data.</text>
</comment>
<proteinExistence type="predicted"/>
<dbReference type="RefSeq" id="WP_094251724.1">
    <property type="nucleotide sequence ID" value="NZ_JBHLXL010000001.1"/>
</dbReference>
<dbReference type="InterPro" id="IPR016181">
    <property type="entry name" value="Acyl_CoA_acyltransferase"/>
</dbReference>
<evidence type="ECO:0000313" key="2">
    <source>
        <dbReference type="EMBL" id="OYD59763.1"/>
    </source>
</evidence>
<evidence type="ECO:0000313" key="3">
    <source>
        <dbReference type="Proteomes" id="UP000215059"/>
    </source>
</evidence>
<dbReference type="Gene3D" id="3.40.630.30">
    <property type="match status" value="1"/>
</dbReference>
<dbReference type="GO" id="GO:0016747">
    <property type="term" value="F:acyltransferase activity, transferring groups other than amino-acyl groups"/>
    <property type="evidence" value="ECO:0007669"/>
    <property type="project" value="InterPro"/>
</dbReference>
<name>A0A235FFI3_9BACL</name>
<dbReference type="PROSITE" id="PS51186">
    <property type="entry name" value="GNAT"/>
    <property type="match status" value="1"/>
</dbReference>
<dbReference type="AlphaFoldDB" id="A0A235FFI3"/>
<dbReference type="Proteomes" id="UP000215059">
    <property type="component" value="Unassembled WGS sequence"/>
</dbReference>
<dbReference type="SUPFAM" id="SSF55729">
    <property type="entry name" value="Acyl-CoA N-acyltransferases (Nat)"/>
    <property type="match status" value="1"/>
</dbReference>
<protein>
    <recommendedName>
        <fullName evidence="1">N-acetyltransferase domain-containing protein</fullName>
    </recommendedName>
</protein>
<dbReference type="Pfam" id="PF13527">
    <property type="entry name" value="Acetyltransf_9"/>
    <property type="match status" value="1"/>
</dbReference>
<evidence type="ECO:0000259" key="1">
    <source>
        <dbReference type="PROSITE" id="PS51186"/>
    </source>
</evidence>
<sequence>MIRNYKPGDEEGIQALFQEVFNKKRPLEEWRWKFQQNPYKEPLIALWDENEIAGHVSLVPFAAKWFDEEVTFGARLDTMVSQKHRGKRIYPQLNEYLFSQAEEKGFDFLFGFPAELAKKLLVRDSGAAEIAEIPRLMLINRVSGMVGAKFPFLKPLLPFVRIAESFKKHREKSTPFEIKEIKQCGPEFDALWESVKNDYPILLKRSSSFLNWRYFARPGFAYRMFGCYQDGNLKGYTVINVQEKAYGKGSLKNGFIVDMMAVQDRDVWSALISRAKSELSSCDMVNTWALTHTMLYDELKKASFIHKDAPMTLVGKSISKLPKQQEGYTINNWFITPGDVDSF</sequence>
<keyword evidence="3" id="KW-1185">Reference proteome</keyword>
<organism evidence="2 3">
    <name type="scientific">Fictibacillus aquaticus</name>
    <dbReference type="NCBI Taxonomy" id="2021314"/>
    <lineage>
        <taxon>Bacteria</taxon>
        <taxon>Bacillati</taxon>
        <taxon>Bacillota</taxon>
        <taxon>Bacilli</taxon>
        <taxon>Bacillales</taxon>
        <taxon>Fictibacillaceae</taxon>
        <taxon>Fictibacillus</taxon>
    </lineage>
</organism>
<reference evidence="2 3" key="1">
    <citation type="submission" date="2017-07" db="EMBL/GenBank/DDBJ databases">
        <title>Fictibacillus sp. nov. GDSW-R2A3 Genome sequencing and assembly.</title>
        <authorList>
            <person name="Mayilraj S."/>
        </authorList>
    </citation>
    <scope>NUCLEOTIDE SEQUENCE [LARGE SCALE GENOMIC DNA]</scope>
    <source>
        <strain evidence="2 3">GDSW-R2A3</strain>
    </source>
</reference>
<dbReference type="OrthoDB" id="5570877at2"/>
<dbReference type="EMBL" id="NOII01000001">
    <property type="protein sequence ID" value="OYD59763.1"/>
    <property type="molecule type" value="Genomic_DNA"/>
</dbReference>
<accession>A0A235FFI3</accession>
<dbReference type="InterPro" id="IPR000182">
    <property type="entry name" value="GNAT_dom"/>
</dbReference>
<gene>
    <name evidence="2" type="ORF">CGZ90_07745</name>
</gene>